<dbReference type="OrthoDB" id="412647at2759"/>
<comment type="caution">
    <text evidence="1">The sequence shown here is derived from an EMBL/GenBank/DDBJ whole genome shotgun (WGS) entry which is preliminary data.</text>
</comment>
<dbReference type="GO" id="GO:0019948">
    <property type="term" value="F:SUMO activating enzyme activity"/>
    <property type="evidence" value="ECO:0007669"/>
    <property type="project" value="TreeGrafter"/>
</dbReference>
<dbReference type="PANTHER" id="PTHR10953:SF162">
    <property type="entry name" value="SUMO-ACTIVATING ENZYME SUBUNIT 1"/>
    <property type="match status" value="1"/>
</dbReference>
<evidence type="ECO:0000313" key="1">
    <source>
        <dbReference type="EMBL" id="GIQ85806.1"/>
    </source>
</evidence>
<name>A0A9K3D0E9_9EUKA</name>
<dbReference type="AlphaFoldDB" id="A0A9K3D0E9"/>
<dbReference type="Gene3D" id="3.40.50.720">
    <property type="entry name" value="NAD(P)-binding Rossmann-like Domain"/>
    <property type="match status" value="1"/>
</dbReference>
<protein>
    <recommendedName>
        <fullName evidence="3">THIF-type NAD/FAD binding fold domain-containing protein</fullName>
    </recommendedName>
</protein>
<dbReference type="GO" id="GO:0031510">
    <property type="term" value="C:SUMO activating enzyme complex"/>
    <property type="evidence" value="ECO:0007669"/>
    <property type="project" value="TreeGrafter"/>
</dbReference>
<dbReference type="InterPro" id="IPR035985">
    <property type="entry name" value="Ubiquitin-activating_enz"/>
</dbReference>
<reference evidence="1 2" key="1">
    <citation type="journal article" date="2018" name="PLoS ONE">
        <title>The draft genome of Kipferlia bialata reveals reductive genome evolution in fornicate parasites.</title>
        <authorList>
            <person name="Tanifuji G."/>
            <person name="Takabayashi S."/>
            <person name="Kume K."/>
            <person name="Takagi M."/>
            <person name="Nakayama T."/>
            <person name="Kamikawa R."/>
            <person name="Inagaki Y."/>
            <person name="Hashimoto T."/>
        </authorList>
    </citation>
    <scope>NUCLEOTIDE SEQUENCE [LARGE SCALE GENOMIC DNA]</scope>
    <source>
        <strain evidence="1">NY0173</strain>
    </source>
</reference>
<evidence type="ECO:0008006" key="3">
    <source>
        <dbReference type="Google" id="ProtNLM"/>
    </source>
</evidence>
<gene>
    <name evidence="1" type="ORF">KIPB_007537</name>
</gene>
<dbReference type="GO" id="GO:0005737">
    <property type="term" value="C:cytoplasm"/>
    <property type="evidence" value="ECO:0007669"/>
    <property type="project" value="TreeGrafter"/>
</dbReference>
<evidence type="ECO:0000313" key="2">
    <source>
        <dbReference type="Proteomes" id="UP000265618"/>
    </source>
</evidence>
<dbReference type="EMBL" id="BDIP01002147">
    <property type="protein sequence ID" value="GIQ85806.1"/>
    <property type="molecule type" value="Genomic_DNA"/>
</dbReference>
<keyword evidence="2" id="KW-1185">Reference proteome</keyword>
<sequence length="101" mass="11327">MSDITEHEKALYDRQLRVWGHAAQQRLKQSTVLLLHPSGVSLEIAKNLVLAGIGELRIAGMHRVCNNDDLQDSVFVTRKDVAEQAGYIPTLTREMAKEMAK</sequence>
<organism evidence="1 2">
    <name type="scientific">Kipferlia bialata</name>
    <dbReference type="NCBI Taxonomy" id="797122"/>
    <lineage>
        <taxon>Eukaryota</taxon>
        <taxon>Metamonada</taxon>
        <taxon>Carpediemonas-like organisms</taxon>
        <taxon>Kipferlia</taxon>
    </lineage>
</organism>
<dbReference type="Proteomes" id="UP000265618">
    <property type="component" value="Unassembled WGS sequence"/>
</dbReference>
<dbReference type="InterPro" id="IPR045886">
    <property type="entry name" value="ThiF/MoeB/HesA"/>
</dbReference>
<dbReference type="GO" id="GO:0016925">
    <property type="term" value="P:protein sumoylation"/>
    <property type="evidence" value="ECO:0007669"/>
    <property type="project" value="TreeGrafter"/>
</dbReference>
<accession>A0A9K3D0E9</accession>
<dbReference type="SUPFAM" id="SSF69572">
    <property type="entry name" value="Activating enzymes of the ubiquitin-like proteins"/>
    <property type="match status" value="1"/>
</dbReference>
<dbReference type="PANTHER" id="PTHR10953">
    <property type="entry name" value="UBIQUITIN-ACTIVATING ENZYME E1"/>
    <property type="match status" value="1"/>
</dbReference>
<proteinExistence type="predicted"/>